<dbReference type="InterPro" id="IPR039298">
    <property type="entry name" value="ACOT13"/>
</dbReference>
<dbReference type="OrthoDB" id="46529at2759"/>
<comment type="caution">
    <text evidence="20">The sequence shown here is derived from an EMBL/GenBank/DDBJ whole genome shotgun (WGS) entry which is preliminary data.</text>
</comment>
<dbReference type="GO" id="GO:0047617">
    <property type="term" value="F:fatty acyl-CoA hydrolase activity"/>
    <property type="evidence" value="ECO:0007669"/>
    <property type="project" value="InterPro"/>
</dbReference>
<dbReference type="FunFam" id="3.10.129.10:FF:000021">
    <property type="entry name" value="Acyl-coenzyme A thioesterase 13"/>
    <property type="match status" value="1"/>
</dbReference>
<evidence type="ECO:0000256" key="7">
    <source>
        <dbReference type="ARBA" id="ARBA00022801"/>
    </source>
</evidence>
<dbReference type="EMBL" id="JACMSC010000013">
    <property type="protein sequence ID" value="KAG6491965.1"/>
    <property type="molecule type" value="Genomic_DNA"/>
</dbReference>
<evidence type="ECO:0000256" key="8">
    <source>
        <dbReference type="ARBA" id="ARBA00022990"/>
    </source>
</evidence>
<evidence type="ECO:0000256" key="6">
    <source>
        <dbReference type="ARBA" id="ARBA00022490"/>
    </source>
</evidence>
<evidence type="ECO:0000256" key="10">
    <source>
        <dbReference type="ARBA" id="ARBA00023128"/>
    </source>
</evidence>
<evidence type="ECO:0000259" key="19">
    <source>
        <dbReference type="Pfam" id="PF03061"/>
    </source>
</evidence>
<dbReference type="PANTHER" id="PTHR21660:SF8">
    <property type="entry name" value="OS02G0521700 PROTEIN"/>
    <property type="match status" value="1"/>
</dbReference>
<keyword evidence="10" id="KW-0496">Mitochondrion</keyword>
<evidence type="ECO:0000256" key="11">
    <source>
        <dbReference type="ARBA" id="ARBA00023212"/>
    </source>
</evidence>
<gene>
    <name evidence="20" type="ORF">ZIOFF_046911</name>
</gene>
<evidence type="ECO:0000256" key="1">
    <source>
        <dbReference type="ARBA" id="ARBA00004123"/>
    </source>
</evidence>
<dbReference type="Proteomes" id="UP000734854">
    <property type="component" value="Unassembled WGS sequence"/>
</dbReference>
<name>A0A8J5G5E9_ZINOF</name>
<dbReference type="CDD" id="cd03443">
    <property type="entry name" value="PaaI_thioesterase"/>
    <property type="match status" value="1"/>
</dbReference>
<keyword evidence="12" id="KW-0539">Nucleus</keyword>
<keyword evidence="8" id="KW-0007">Acetylation</keyword>
<evidence type="ECO:0000313" key="20">
    <source>
        <dbReference type="EMBL" id="KAG6491965.1"/>
    </source>
</evidence>
<evidence type="ECO:0000313" key="21">
    <source>
        <dbReference type="Proteomes" id="UP000734854"/>
    </source>
</evidence>
<dbReference type="GO" id="GO:0005829">
    <property type="term" value="C:cytosol"/>
    <property type="evidence" value="ECO:0007669"/>
    <property type="project" value="UniProtKB-SubCell"/>
</dbReference>
<protein>
    <recommendedName>
        <fullName evidence="16">Acyl-coenzyme A thioesterase 13</fullName>
    </recommendedName>
    <alternativeName>
        <fullName evidence="17">Hotdog-fold thioesterase superfamily member 2</fullName>
    </alternativeName>
    <alternativeName>
        <fullName evidence="18">Thioesterase superfamily member 2</fullName>
    </alternativeName>
</protein>
<evidence type="ECO:0000256" key="9">
    <source>
        <dbReference type="ARBA" id="ARBA00023098"/>
    </source>
</evidence>
<dbReference type="InterPro" id="IPR006683">
    <property type="entry name" value="Thioestr_dom"/>
</dbReference>
<dbReference type="GO" id="GO:0005739">
    <property type="term" value="C:mitochondrion"/>
    <property type="evidence" value="ECO:0007669"/>
    <property type="project" value="UniProtKB-SubCell"/>
</dbReference>
<keyword evidence="21" id="KW-1185">Reference proteome</keyword>
<comment type="subunit">
    <text evidence="15">Homotetramer. Interacts with PCTP.</text>
</comment>
<sequence length="158" mass="16806">MENARAFLSVGEEAAELVAQLDVRPHRAGRDASFYEGFALRGIRADHIRPGFLSCSFRVPARLTDAEGNLAPGAIANLVDEVGAAAITSQGVPGKVSVDMSISYMSTARVDDELEIISKTLGHKGGYSATHILLKNKATGELVAEGRHSLFGKLQSKI</sequence>
<evidence type="ECO:0000256" key="12">
    <source>
        <dbReference type="ARBA" id="ARBA00023242"/>
    </source>
</evidence>
<dbReference type="PANTHER" id="PTHR21660">
    <property type="entry name" value="THIOESTERASE SUPERFAMILY MEMBER-RELATED"/>
    <property type="match status" value="1"/>
</dbReference>
<accession>A0A8J5G5E9</accession>
<evidence type="ECO:0000256" key="14">
    <source>
        <dbReference type="ARBA" id="ARBA00058205"/>
    </source>
</evidence>
<keyword evidence="7" id="KW-0378">Hydrolase</keyword>
<keyword evidence="9" id="KW-0443">Lipid metabolism</keyword>
<evidence type="ECO:0000256" key="17">
    <source>
        <dbReference type="ARBA" id="ARBA00081533"/>
    </source>
</evidence>
<comment type="similarity">
    <text evidence="5">Belongs to the thioesterase PaaI family.</text>
</comment>
<dbReference type="Pfam" id="PF03061">
    <property type="entry name" value="4HBT"/>
    <property type="match status" value="1"/>
</dbReference>
<proteinExistence type="inferred from homology"/>
<dbReference type="AlphaFoldDB" id="A0A8J5G5E9"/>
<comment type="catalytic activity">
    <reaction evidence="13">
        <text>a fatty acyl-CoA + H2O = a fatty acid + CoA + H(+)</text>
        <dbReference type="Rhea" id="RHEA:16781"/>
        <dbReference type="ChEBI" id="CHEBI:15377"/>
        <dbReference type="ChEBI" id="CHEBI:15378"/>
        <dbReference type="ChEBI" id="CHEBI:28868"/>
        <dbReference type="ChEBI" id="CHEBI:57287"/>
        <dbReference type="ChEBI" id="CHEBI:77636"/>
    </reaction>
    <physiologicalReaction direction="left-to-right" evidence="13">
        <dbReference type="Rhea" id="RHEA:16782"/>
    </physiologicalReaction>
</comment>
<organism evidence="20 21">
    <name type="scientific">Zingiber officinale</name>
    <name type="common">Ginger</name>
    <name type="synonym">Amomum zingiber</name>
    <dbReference type="NCBI Taxonomy" id="94328"/>
    <lineage>
        <taxon>Eukaryota</taxon>
        <taxon>Viridiplantae</taxon>
        <taxon>Streptophyta</taxon>
        <taxon>Embryophyta</taxon>
        <taxon>Tracheophyta</taxon>
        <taxon>Spermatophyta</taxon>
        <taxon>Magnoliopsida</taxon>
        <taxon>Liliopsida</taxon>
        <taxon>Zingiberales</taxon>
        <taxon>Zingiberaceae</taxon>
        <taxon>Zingiber</taxon>
    </lineage>
</organism>
<dbReference type="GO" id="GO:0005634">
    <property type="term" value="C:nucleus"/>
    <property type="evidence" value="ECO:0007669"/>
    <property type="project" value="UniProtKB-SubCell"/>
</dbReference>
<evidence type="ECO:0000256" key="5">
    <source>
        <dbReference type="ARBA" id="ARBA00008324"/>
    </source>
</evidence>
<evidence type="ECO:0000256" key="4">
    <source>
        <dbReference type="ARBA" id="ARBA00004514"/>
    </source>
</evidence>
<reference evidence="20 21" key="1">
    <citation type="submission" date="2020-08" db="EMBL/GenBank/DDBJ databases">
        <title>Plant Genome Project.</title>
        <authorList>
            <person name="Zhang R.-G."/>
        </authorList>
    </citation>
    <scope>NUCLEOTIDE SEQUENCE [LARGE SCALE GENOMIC DNA]</scope>
    <source>
        <tissue evidence="20">Rhizome</tissue>
    </source>
</reference>
<dbReference type="GO" id="GO:0006629">
    <property type="term" value="P:lipid metabolic process"/>
    <property type="evidence" value="ECO:0007669"/>
    <property type="project" value="UniProtKB-KW"/>
</dbReference>
<evidence type="ECO:0000256" key="15">
    <source>
        <dbReference type="ARBA" id="ARBA00064709"/>
    </source>
</evidence>
<evidence type="ECO:0000256" key="16">
    <source>
        <dbReference type="ARBA" id="ARBA00067273"/>
    </source>
</evidence>
<keyword evidence="11" id="KW-0206">Cytoskeleton</keyword>
<comment type="subcellular location">
    <subcellularLocation>
        <location evidence="3">Cytoplasm</location>
        <location evidence="3">Cytoskeleton</location>
        <location evidence="3">Spindle</location>
    </subcellularLocation>
    <subcellularLocation>
        <location evidence="4">Cytoplasm</location>
        <location evidence="4">Cytosol</location>
    </subcellularLocation>
    <subcellularLocation>
        <location evidence="2">Mitochondrion</location>
    </subcellularLocation>
    <subcellularLocation>
        <location evidence="1">Nucleus</location>
    </subcellularLocation>
</comment>
<keyword evidence="6" id="KW-0963">Cytoplasm</keyword>
<evidence type="ECO:0000256" key="3">
    <source>
        <dbReference type="ARBA" id="ARBA00004186"/>
    </source>
</evidence>
<comment type="function">
    <text evidence="14">Catalyzes the hydrolysis of acyl-CoAs into free fatty acids and coenzyme A (CoASH), regulating their respective intracellular levels. Has acyl-CoA thioesterase activity towards medium (C12) and long-chain (C18) fatty acyl-CoA substrates. Can also hydrolyze 3-hydroxyphenylacetyl-CoA and 3,4-dihydroxyphenylacetyl-CoA (in vitro). May play a role in controlling adaptive thermogenesis.</text>
</comment>
<evidence type="ECO:0000256" key="18">
    <source>
        <dbReference type="ARBA" id="ARBA00083956"/>
    </source>
</evidence>
<evidence type="ECO:0000256" key="2">
    <source>
        <dbReference type="ARBA" id="ARBA00004173"/>
    </source>
</evidence>
<evidence type="ECO:0000256" key="13">
    <source>
        <dbReference type="ARBA" id="ARBA00052976"/>
    </source>
</evidence>
<dbReference type="GO" id="GO:0005819">
    <property type="term" value="C:spindle"/>
    <property type="evidence" value="ECO:0007669"/>
    <property type="project" value="UniProtKB-SubCell"/>
</dbReference>
<feature type="domain" description="Thioesterase" evidence="19">
    <location>
        <begin position="68"/>
        <end position="119"/>
    </location>
</feature>